<dbReference type="Gene3D" id="1.25.40.10">
    <property type="entry name" value="Tetratricopeptide repeat domain"/>
    <property type="match status" value="1"/>
</dbReference>
<organism evidence="1">
    <name type="scientific">bioreactor metagenome</name>
    <dbReference type="NCBI Taxonomy" id="1076179"/>
    <lineage>
        <taxon>unclassified sequences</taxon>
        <taxon>metagenomes</taxon>
        <taxon>ecological metagenomes</taxon>
    </lineage>
</organism>
<gene>
    <name evidence="1" type="ORF">SDC9_54326</name>
</gene>
<dbReference type="SUPFAM" id="SSF48452">
    <property type="entry name" value="TPR-like"/>
    <property type="match status" value="1"/>
</dbReference>
<reference evidence="1" key="1">
    <citation type="submission" date="2019-08" db="EMBL/GenBank/DDBJ databases">
        <authorList>
            <person name="Kucharzyk K."/>
            <person name="Murdoch R.W."/>
            <person name="Higgins S."/>
            <person name="Loffler F."/>
        </authorList>
    </citation>
    <scope>NUCLEOTIDE SEQUENCE</scope>
</reference>
<dbReference type="AlphaFoldDB" id="A0A644X1H4"/>
<sequence length="479" mass="53737">MKRTLSLVLVILVSLTLTSCGTLFVKGGSEYRQGMSAFEQKAYVQALDSLLRAWTMNPDFTEAKAMIPVAFNDGDAQYKQAALAAPGDDPEVLDRIAQAYTDLEALHRLARESGYPTLAASNYSEEAKQANQKAAQRWFNLARNQQQGGDKLDIRAAVMMYERAKARDPQNPEIIASLQKAVDEATVTLMVLGIGSPSFRQTMYSDIREGLKADRFVKVIEAGNLSNREGFFGPTDLAVDYARHNDVDFVLEVYGTTQVRPINTEQQVYLPSSSPRFSGVKKTIGYSEQEQYSYRLFDVASLRVIKEDSHSLSKGPYTYTVSYVPAEGVRTLHLQGEPKENLRYVTSSLDLHSTNAVVNTLRKDYYNIPVPMEVANPKDLTQWLAYYRNTYTDFATFANEHSNQELFYAIEVAHIRGTEDYVILGNSVFEAKEESARNSAIFNAQVRRALDMVKEESEKTKEPTYRYGVDIAKAIGSLL</sequence>
<protein>
    <submittedName>
        <fullName evidence="1">Uncharacterized protein</fullName>
    </submittedName>
</protein>
<accession>A0A644X1H4</accession>
<dbReference type="PROSITE" id="PS51257">
    <property type="entry name" value="PROKAR_LIPOPROTEIN"/>
    <property type="match status" value="1"/>
</dbReference>
<name>A0A644X1H4_9ZZZZ</name>
<evidence type="ECO:0000313" key="1">
    <source>
        <dbReference type="EMBL" id="MPM08014.1"/>
    </source>
</evidence>
<dbReference type="EMBL" id="VSSQ01001401">
    <property type="protein sequence ID" value="MPM08014.1"/>
    <property type="molecule type" value="Genomic_DNA"/>
</dbReference>
<proteinExistence type="predicted"/>
<comment type="caution">
    <text evidence="1">The sequence shown here is derived from an EMBL/GenBank/DDBJ whole genome shotgun (WGS) entry which is preliminary data.</text>
</comment>
<dbReference type="InterPro" id="IPR011990">
    <property type="entry name" value="TPR-like_helical_dom_sf"/>
</dbReference>